<dbReference type="Proteomes" id="UP000244937">
    <property type="component" value="Chromosome"/>
</dbReference>
<accession>A0A2S1SLF2</accession>
<name>A0A2S1SLF2_9FLAO</name>
<dbReference type="PANTHER" id="PTHR33990:SF2">
    <property type="entry name" value="PHNB-LIKE DOMAIN-CONTAINING PROTEIN"/>
    <property type="match status" value="1"/>
</dbReference>
<dbReference type="Gene3D" id="3.10.180.10">
    <property type="entry name" value="2,3-Dihydroxybiphenyl 1,2-Dioxygenase, domain 1"/>
    <property type="match status" value="1"/>
</dbReference>
<reference evidence="2 3" key="1">
    <citation type="submission" date="2018-05" db="EMBL/GenBank/DDBJ databases">
        <title>Genome sequencing of Flavobacterium sp. HYN0049.</title>
        <authorList>
            <person name="Yi H."/>
            <person name="Baek C."/>
        </authorList>
    </citation>
    <scope>NUCLEOTIDE SEQUENCE [LARGE SCALE GENOMIC DNA]</scope>
    <source>
        <strain evidence="2 3">HYN0049</strain>
    </source>
</reference>
<dbReference type="RefSeq" id="WP_108905002.1">
    <property type="nucleotide sequence ID" value="NZ_CP029187.1"/>
</dbReference>
<proteinExistence type="predicted"/>
<dbReference type="InterPro" id="IPR009725">
    <property type="entry name" value="3_dmu_93_MTrfase"/>
</dbReference>
<dbReference type="AlphaFoldDB" id="A0A2S1SLF2"/>
<dbReference type="KEGG" id="fpal:HYN49_08605"/>
<organism evidence="2 3">
    <name type="scientific">Flavobacterium pallidum</name>
    <dbReference type="NCBI Taxonomy" id="2172098"/>
    <lineage>
        <taxon>Bacteria</taxon>
        <taxon>Pseudomonadati</taxon>
        <taxon>Bacteroidota</taxon>
        <taxon>Flavobacteriia</taxon>
        <taxon>Flavobacteriales</taxon>
        <taxon>Flavobacteriaceae</taxon>
        <taxon>Flavobacterium</taxon>
    </lineage>
</organism>
<dbReference type="CDD" id="cd06588">
    <property type="entry name" value="PhnB_like"/>
    <property type="match status" value="1"/>
</dbReference>
<gene>
    <name evidence="2" type="ORF">HYN49_08605</name>
</gene>
<dbReference type="SUPFAM" id="SSF54593">
    <property type="entry name" value="Glyoxalase/Bleomycin resistance protein/Dihydroxybiphenyl dioxygenase"/>
    <property type="match status" value="1"/>
</dbReference>
<dbReference type="InterPro" id="IPR028973">
    <property type="entry name" value="PhnB-like"/>
</dbReference>
<evidence type="ECO:0000313" key="2">
    <source>
        <dbReference type="EMBL" id="AWI27234.1"/>
    </source>
</evidence>
<dbReference type="InterPro" id="IPR029068">
    <property type="entry name" value="Glyas_Bleomycin-R_OHBP_Dase"/>
</dbReference>
<feature type="domain" description="PhnB-like" evidence="1">
    <location>
        <begin position="8"/>
        <end position="120"/>
    </location>
</feature>
<dbReference type="EMBL" id="CP029187">
    <property type="protein sequence ID" value="AWI27234.1"/>
    <property type="molecule type" value="Genomic_DNA"/>
</dbReference>
<dbReference type="OrthoDB" id="9806473at2"/>
<evidence type="ECO:0000313" key="3">
    <source>
        <dbReference type="Proteomes" id="UP000244937"/>
    </source>
</evidence>
<dbReference type="PIRSF" id="PIRSF021700">
    <property type="entry name" value="3_dmu_93_MTrfase"/>
    <property type="match status" value="1"/>
</dbReference>
<dbReference type="PANTHER" id="PTHR33990">
    <property type="entry name" value="PROTEIN YJDN-RELATED"/>
    <property type="match status" value="1"/>
</dbReference>
<keyword evidence="3" id="KW-1185">Reference proteome</keyword>
<sequence>MIHTGKLISPFLWFDQNAEEAAKFYTGFFKNSEIKSVTHYPPNGPAPEGSVMTVTFELDGQEFTGLNGGPAFKFTEAVSFVVNCETQQEIDYYWDALIEGGESSACGWLKDKYRLSWQICPVQLYDMYTSGNSEGINRAFQAMMQMVKLDLQKLQDAFDGNS</sequence>
<evidence type="ECO:0000259" key="1">
    <source>
        <dbReference type="Pfam" id="PF06983"/>
    </source>
</evidence>
<protein>
    <recommendedName>
        <fullName evidence="1">PhnB-like domain-containing protein</fullName>
    </recommendedName>
</protein>
<dbReference type="Pfam" id="PF06983">
    <property type="entry name" value="3-dmu-9_3-mt"/>
    <property type="match status" value="1"/>
</dbReference>